<organism evidence="1">
    <name type="scientific">termite gut metagenome</name>
    <dbReference type="NCBI Taxonomy" id="433724"/>
    <lineage>
        <taxon>unclassified sequences</taxon>
        <taxon>metagenomes</taxon>
        <taxon>organismal metagenomes</taxon>
    </lineage>
</organism>
<dbReference type="AlphaFoldDB" id="A0A5J4R030"/>
<sequence>MENLKELEVKCLENMPMMLDVISLTVNKLKNILTQNYAELEQYITGLLGDKYCLTDEWERGVIYALGGEHDYKEKYLTELIPYMELCYTIPFAQNVKKNQILFDVQLGYILDEKQNVIYFQLRDYSSILFVKEIIDLINRDAISNNWKYGHDENSVWVEFTPNETLSIEKINNCSEAFKKHILEPFFFKINQ</sequence>
<name>A0A5J4R030_9ZZZZ</name>
<gene>
    <name evidence="1" type="ORF">EZS27_023915</name>
</gene>
<accession>A0A5J4R030</accession>
<comment type="caution">
    <text evidence="1">The sequence shown here is derived from an EMBL/GenBank/DDBJ whole genome shotgun (WGS) entry which is preliminary data.</text>
</comment>
<reference evidence="1" key="1">
    <citation type="submission" date="2019-03" db="EMBL/GenBank/DDBJ databases">
        <title>Single cell metagenomics reveals metabolic interactions within the superorganism composed of flagellate Streblomastix strix and complex community of Bacteroidetes bacteria on its surface.</title>
        <authorList>
            <person name="Treitli S.C."/>
            <person name="Kolisko M."/>
            <person name="Husnik F."/>
            <person name="Keeling P."/>
            <person name="Hampl V."/>
        </authorList>
    </citation>
    <scope>NUCLEOTIDE SEQUENCE</scope>
    <source>
        <strain evidence="1">STM</strain>
    </source>
</reference>
<dbReference type="EMBL" id="SNRY01002055">
    <property type="protein sequence ID" value="KAA6327062.1"/>
    <property type="molecule type" value="Genomic_DNA"/>
</dbReference>
<protein>
    <submittedName>
        <fullName evidence="1">Uncharacterized protein</fullName>
    </submittedName>
</protein>
<proteinExistence type="predicted"/>
<evidence type="ECO:0000313" key="1">
    <source>
        <dbReference type="EMBL" id="KAA6327062.1"/>
    </source>
</evidence>